<gene>
    <name evidence="2" type="ORF">Ga0123461_1278</name>
</gene>
<dbReference type="AlphaFoldDB" id="A0A2K8L639"/>
<protein>
    <submittedName>
        <fullName evidence="2">XTP/dITP diphosphohydrolase/tetrapyrrole methylase family protein</fullName>
        <ecNumber evidence="2">3.6.1.66</ecNumber>
    </submittedName>
</protein>
<dbReference type="PANTHER" id="PTHR30522">
    <property type="entry name" value="NUCLEOSIDE TRIPHOSPHATE PYROPHOSPHOHYDROLASE"/>
    <property type="match status" value="1"/>
</dbReference>
<evidence type="ECO:0000313" key="2">
    <source>
        <dbReference type="EMBL" id="ATX79696.1"/>
    </source>
</evidence>
<feature type="domain" description="NTP pyrophosphohydrolase MazG-like" evidence="1">
    <location>
        <begin position="32"/>
        <end position="109"/>
    </location>
</feature>
<evidence type="ECO:0000313" key="3">
    <source>
        <dbReference type="Proteomes" id="UP000231701"/>
    </source>
</evidence>
<dbReference type="InterPro" id="IPR048015">
    <property type="entry name" value="NTP-PPase_MazG-like_N"/>
</dbReference>
<reference evidence="2 3" key="1">
    <citation type="submission" date="2016-12" db="EMBL/GenBank/DDBJ databases">
        <title>Isolation and genomic insights into novel planktonic Zetaproteobacteria from stratified waters of the Chesapeake Bay.</title>
        <authorList>
            <person name="McAllister S.M."/>
            <person name="Kato S."/>
            <person name="Chan C.S."/>
            <person name="Chiu B.K."/>
            <person name="Field E.K."/>
        </authorList>
    </citation>
    <scope>NUCLEOTIDE SEQUENCE [LARGE SCALE GENOMIC DNA]</scope>
    <source>
        <strain evidence="2 3">CP-5</strain>
    </source>
</reference>
<dbReference type="Pfam" id="PF03819">
    <property type="entry name" value="MazG"/>
    <property type="match status" value="2"/>
</dbReference>
<dbReference type="CDD" id="cd11528">
    <property type="entry name" value="NTP-PPase_MazG_Nterm"/>
    <property type="match status" value="1"/>
</dbReference>
<dbReference type="RefSeq" id="WP_100277561.1">
    <property type="nucleotide sequence ID" value="NZ_CP018799.1"/>
</dbReference>
<dbReference type="CDD" id="cd11529">
    <property type="entry name" value="NTP-PPase_MazG_Cterm"/>
    <property type="match status" value="1"/>
</dbReference>
<dbReference type="GO" id="GO:0046061">
    <property type="term" value="P:dATP catabolic process"/>
    <property type="evidence" value="ECO:0007669"/>
    <property type="project" value="TreeGrafter"/>
</dbReference>
<dbReference type="GO" id="GO:0008168">
    <property type="term" value="F:methyltransferase activity"/>
    <property type="evidence" value="ECO:0007669"/>
    <property type="project" value="UniProtKB-KW"/>
</dbReference>
<dbReference type="GO" id="GO:0006203">
    <property type="term" value="P:dGTP catabolic process"/>
    <property type="evidence" value="ECO:0007669"/>
    <property type="project" value="TreeGrafter"/>
</dbReference>
<dbReference type="GO" id="GO:0046081">
    <property type="term" value="P:dUTP catabolic process"/>
    <property type="evidence" value="ECO:0007669"/>
    <property type="project" value="TreeGrafter"/>
</dbReference>
<keyword evidence="2" id="KW-0378">Hydrolase</keyword>
<dbReference type="Gene3D" id="1.10.287.1080">
    <property type="entry name" value="MazG-like"/>
    <property type="match status" value="2"/>
</dbReference>
<dbReference type="InterPro" id="IPR011551">
    <property type="entry name" value="NTP_PyrPHydrolase_MazG"/>
</dbReference>
<dbReference type="GO" id="GO:0046052">
    <property type="term" value="P:UTP catabolic process"/>
    <property type="evidence" value="ECO:0007669"/>
    <property type="project" value="TreeGrafter"/>
</dbReference>
<keyword evidence="2" id="KW-0489">Methyltransferase</keyword>
<dbReference type="GO" id="GO:0036220">
    <property type="term" value="F:ITP diphosphatase activity"/>
    <property type="evidence" value="ECO:0007669"/>
    <property type="project" value="UniProtKB-EC"/>
</dbReference>
<accession>A0A2K8L639</accession>
<dbReference type="EMBL" id="CP018799">
    <property type="protein sequence ID" value="ATX79696.1"/>
    <property type="molecule type" value="Genomic_DNA"/>
</dbReference>
<keyword evidence="2" id="KW-0808">Transferase</keyword>
<dbReference type="InterPro" id="IPR048011">
    <property type="entry name" value="NTP-PPase_MazG-like_C"/>
</dbReference>
<dbReference type="SUPFAM" id="SSF101386">
    <property type="entry name" value="all-alpha NTP pyrophosphatases"/>
    <property type="match status" value="2"/>
</dbReference>
<dbReference type="PANTHER" id="PTHR30522:SF0">
    <property type="entry name" value="NUCLEOSIDE TRIPHOSPHATE PYROPHOSPHOHYDROLASE"/>
    <property type="match status" value="1"/>
</dbReference>
<dbReference type="OrthoDB" id="5291903at2"/>
<dbReference type="GO" id="GO:0046047">
    <property type="term" value="P:TTP catabolic process"/>
    <property type="evidence" value="ECO:0007669"/>
    <property type="project" value="TreeGrafter"/>
</dbReference>
<evidence type="ECO:0000259" key="1">
    <source>
        <dbReference type="Pfam" id="PF03819"/>
    </source>
</evidence>
<organism evidence="2 3">
    <name type="scientific">Mariprofundus aestuarium</name>
    <dbReference type="NCBI Taxonomy" id="1921086"/>
    <lineage>
        <taxon>Bacteria</taxon>
        <taxon>Pseudomonadati</taxon>
        <taxon>Pseudomonadota</taxon>
        <taxon>Candidatius Mariprofundia</taxon>
        <taxon>Mariprofundales</taxon>
        <taxon>Mariprofundaceae</taxon>
        <taxon>Mariprofundus</taxon>
    </lineage>
</organism>
<dbReference type="GO" id="GO:0032259">
    <property type="term" value="P:methylation"/>
    <property type="evidence" value="ECO:0007669"/>
    <property type="project" value="UniProtKB-KW"/>
</dbReference>
<dbReference type="EC" id="3.6.1.66" evidence="2"/>
<dbReference type="Proteomes" id="UP000231701">
    <property type="component" value="Chromosome"/>
</dbReference>
<dbReference type="GO" id="GO:0046076">
    <property type="term" value="P:dTTP catabolic process"/>
    <property type="evidence" value="ECO:0007669"/>
    <property type="project" value="TreeGrafter"/>
</dbReference>
<keyword evidence="3" id="KW-1185">Reference proteome</keyword>
<dbReference type="NCBIfam" id="TIGR00444">
    <property type="entry name" value="mazG"/>
    <property type="match status" value="1"/>
</dbReference>
<name>A0A2K8L639_MARES</name>
<dbReference type="NCBIfam" id="NF007113">
    <property type="entry name" value="PRK09562.1"/>
    <property type="match status" value="1"/>
</dbReference>
<sequence length="263" mass="30655">MPDRIKGKDNHYEKLYALMKVLREECPWDKEQTLLSLRRYTLEEVHEVLEAIDIADSDDNWEPLKSELGDLLIQVLFYSRIAEEAGKFDLADVIDALIDKMIYRHPHIFDNANPKDLTEQWNKLKDAEHTGRKSLMDEIPPLPALKYAQKQQQRAARVGFDWTRASDVIVKMREELDELEHEVTNGGDLKRIEDEFGDVLFTLTNLARKLSLDAELCLMSTNRKFANRFRMMERLADEKEISLGDLDLDQQEELYKTAKGITN</sequence>
<dbReference type="InterPro" id="IPR004518">
    <property type="entry name" value="MazG-like_dom"/>
</dbReference>
<feature type="domain" description="NTP pyrophosphohydrolase MazG-like" evidence="1">
    <location>
        <begin position="172"/>
        <end position="228"/>
    </location>
</feature>
<proteinExistence type="predicted"/>
<dbReference type="KEGG" id="maes:Ga0123461_1278"/>